<feature type="transmembrane region" description="Helical" evidence="1">
    <location>
        <begin position="36"/>
        <end position="56"/>
    </location>
</feature>
<reference evidence="2 3" key="1">
    <citation type="submission" date="2018-08" db="EMBL/GenBank/DDBJ databases">
        <title>Genome sequencing of Agrobacterium vitis strain ICMP 10754.</title>
        <authorList>
            <person name="Visnovsky S.B."/>
            <person name="Pitman A.R."/>
        </authorList>
    </citation>
    <scope>NUCLEOTIDE SEQUENCE [LARGE SCALE GENOMIC DNA]</scope>
    <source>
        <strain evidence="2 3">ICMP 10754</strain>
    </source>
</reference>
<accession>A0A368NVF9</accession>
<keyword evidence="1" id="KW-0812">Transmembrane</keyword>
<protein>
    <submittedName>
        <fullName evidence="2">Uncharacterized protein</fullName>
    </submittedName>
</protein>
<dbReference type="AlphaFoldDB" id="A0A368NVF9"/>
<evidence type="ECO:0000313" key="3">
    <source>
        <dbReference type="Proteomes" id="UP000436911"/>
    </source>
</evidence>
<name>A0A368NVF9_AGRVI</name>
<keyword evidence="1" id="KW-0472">Membrane</keyword>
<feature type="transmembrane region" description="Helical" evidence="1">
    <location>
        <begin position="12"/>
        <end position="30"/>
    </location>
</feature>
<proteinExistence type="predicted"/>
<evidence type="ECO:0000256" key="1">
    <source>
        <dbReference type="SAM" id="Phobius"/>
    </source>
</evidence>
<gene>
    <name evidence="2" type="ORF">DXT89_15215</name>
</gene>
<organism evidence="2 3">
    <name type="scientific">Agrobacterium vitis</name>
    <name type="common">Rhizobium vitis</name>
    <dbReference type="NCBI Taxonomy" id="373"/>
    <lineage>
        <taxon>Bacteria</taxon>
        <taxon>Pseudomonadati</taxon>
        <taxon>Pseudomonadota</taxon>
        <taxon>Alphaproteobacteria</taxon>
        <taxon>Hyphomicrobiales</taxon>
        <taxon>Rhizobiaceae</taxon>
        <taxon>Rhizobium/Agrobacterium group</taxon>
        <taxon>Agrobacterium</taxon>
    </lineage>
</organism>
<evidence type="ECO:0000313" key="2">
    <source>
        <dbReference type="EMBL" id="KAA3526776.1"/>
    </source>
</evidence>
<sequence>MGGNCLRKVISIILGLALLIVGFWGFFYMLKHSGPVKILFWMVPISSFSIGIAILWEDLSSLLKRYQNRR</sequence>
<dbReference type="Proteomes" id="UP000436911">
    <property type="component" value="Unassembled WGS sequence"/>
</dbReference>
<comment type="caution">
    <text evidence="2">The sequence shown here is derived from an EMBL/GenBank/DDBJ whole genome shotgun (WGS) entry which is preliminary data.</text>
</comment>
<keyword evidence="1" id="KW-1133">Transmembrane helix</keyword>
<dbReference type="EMBL" id="QUSG01000007">
    <property type="protein sequence ID" value="KAA3526776.1"/>
    <property type="molecule type" value="Genomic_DNA"/>
</dbReference>